<gene>
    <name evidence="1" type="ORF">UFOVP706_15</name>
</gene>
<evidence type="ECO:0000313" key="1">
    <source>
        <dbReference type="EMBL" id="CAB4158536.1"/>
    </source>
</evidence>
<proteinExistence type="predicted"/>
<protein>
    <submittedName>
        <fullName evidence="1">Uncharacterized protein</fullName>
    </submittedName>
</protein>
<accession>A0A6J5NLF2</accession>
<name>A0A6J5NLF2_9CAUD</name>
<sequence length="156" mass="16801">MTLTELTYKRPDGSYVGLVNGLPYHLLDDPEVCPPDLWQAALGIVAVLGEPPLEPPPPAPEPLPIRPITRRQCARALFAQGMITGEEAIAMSAWAEPPAKIETIFAALPEPEQTNARIDFAAATYERSNFLLNAIMAASGSTSVEIDDFFRAAAAL</sequence>
<dbReference type="EMBL" id="LR796682">
    <property type="protein sequence ID" value="CAB4158536.1"/>
    <property type="molecule type" value="Genomic_DNA"/>
</dbReference>
<organism evidence="1">
    <name type="scientific">uncultured Caudovirales phage</name>
    <dbReference type="NCBI Taxonomy" id="2100421"/>
    <lineage>
        <taxon>Viruses</taxon>
        <taxon>Duplodnaviria</taxon>
        <taxon>Heunggongvirae</taxon>
        <taxon>Uroviricota</taxon>
        <taxon>Caudoviricetes</taxon>
        <taxon>Peduoviridae</taxon>
        <taxon>Maltschvirus</taxon>
        <taxon>Maltschvirus maltsch</taxon>
    </lineage>
</organism>
<reference evidence="1" key="1">
    <citation type="submission" date="2020-04" db="EMBL/GenBank/DDBJ databases">
        <authorList>
            <person name="Chiriac C."/>
            <person name="Salcher M."/>
            <person name="Ghai R."/>
            <person name="Kavagutti S V."/>
        </authorList>
    </citation>
    <scope>NUCLEOTIDE SEQUENCE</scope>
</reference>